<feature type="transmembrane region" description="Helical" evidence="1">
    <location>
        <begin position="660"/>
        <end position="679"/>
    </location>
</feature>
<feature type="transmembrane region" description="Helical" evidence="1">
    <location>
        <begin position="618"/>
        <end position="640"/>
    </location>
</feature>
<proteinExistence type="predicted"/>
<keyword evidence="4" id="KW-1185">Reference proteome</keyword>
<dbReference type="InterPro" id="IPR050237">
    <property type="entry name" value="ATP-dep_AMP-bd_enzyme"/>
</dbReference>
<dbReference type="AlphaFoldDB" id="A0A3D9UPW3"/>
<evidence type="ECO:0000313" key="4">
    <source>
        <dbReference type="Proteomes" id="UP000256253"/>
    </source>
</evidence>
<feature type="transmembrane region" description="Helical" evidence="1">
    <location>
        <begin position="691"/>
        <end position="712"/>
    </location>
</feature>
<feature type="transmembrane region" description="Helical" evidence="1">
    <location>
        <begin position="718"/>
        <end position="736"/>
    </location>
</feature>
<dbReference type="Gene3D" id="1.10.1200.10">
    <property type="entry name" value="ACP-like"/>
    <property type="match status" value="1"/>
</dbReference>
<feature type="transmembrane region" description="Helical" evidence="1">
    <location>
        <begin position="743"/>
        <end position="758"/>
    </location>
</feature>
<keyword evidence="1" id="KW-0472">Membrane</keyword>
<dbReference type="PANTHER" id="PTHR43767">
    <property type="entry name" value="LONG-CHAIN-FATTY-ACID--COA LIGASE"/>
    <property type="match status" value="1"/>
</dbReference>
<accession>A0A3D9UPW3</accession>
<protein>
    <submittedName>
        <fullName evidence="3">Acyl-CoA synthetase (AMP-forming)/AMP-acid ligase II</fullName>
    </submittedName>
</protein>
<feature type="transmembrane region" description="Helical" evidence="1">
    <location>
        <begin position="788"/>
        <end position="809"/>
    </location>
</feature>
<dbReference type="InterPro" id="IPR000873">
    <property type="entry name" value="AMP-dep_synth/lig_dom"/>
</dbReference>
<evidence type="ECO:0000259" key="2">
    <source>
        <dbReference type="Pfam" id="PF00501"/>
    </source>
</evidence>
<organism evidence="3 4">
    <name type="scientific">Calidifontibacter indicus</name>
    <dbReference type="NCBI Taxonomy" id="419650"/>
    <lineage>
        <taxon>Bacteria</taxon>
        <taxon>Bacillati</taxon>
        <taxon>Actinomycetota</taxon>
        <taxon>Actinomycetes</taxon>
        <taxon>Micrococcales</taxon>
        <taxon>Dermacoccaceae</taxon>
        <taxon>Calidifontibacter</taxon>
    </lineage>
</organism>
<keyword evidence="1" id="KW-1133">Transmembrane helix</keyword>
<name>A0A3D9UPW3_9MICO</name>
<gene>
    <name evidence="3" type="ORF">DFJ65_1501</name>
</gene>
<sequence length="857" mass="90690">MFAATSATGTSAGSGAMVGEAARAAALLVGDRVIDGAELADLARARAAGLPDPLDGRCLVHVRFERTLDALISYLAVLEAGHVALLLPPTGADEVVATYPGDFSTERGGFVATAYRGRPTHLLHPDLAVLLSTSGSTGSPKLVRLSKDNLRANAEGIVAALGLTARDRGITALPFFYCYGLSVLHAHLLAGASLVLHDGSSVSDDFWDVVAQRGVTNVALVPHSAGWLLDNEVLERDLPALRLLTQAGGRLTPDSVRELALAARRRGCRLQVMYGQTESTARIAVASPQDTLQSPDGVGRPINGTTARIDTSVPEANLPGAGELVVAGRSIMLGYAEHPDDLALGRMISELRTGDLATIDADGMVRIVGRRRDFVKIMGLRVDLGRVEAALGEAGFEAVVTGDDAGLRVLVAPGRNRDVTRASKARRAAARAAGVGPAVVEAAVAPLPMLANGKVDRLGADALVRAAVADACTDTRGRMDGVGADVTVPHVAAVLGDVLAVDSLDPDRSFVEQGGDSLTHVPASARLTRLVGDLPRDWHHRPIRELVAAASPRRPGVEAATLLRAVAVLLICFSHTRVIDAAGGAHILLAIAGWNAARFGFSLPTRERRLRATARSIIGIWLPTAAAALAGMILTARYGWQNVFLVNWLFGGLEDTRVELWFVDSLVACLLVTTALLAIPRFSRLRDVDPYRFFLPLAAVALVPRFVAHAISDIPAGGVPYTVFWIFAAGAALGCARTTARRLGALAVVGVGVATYFPDPQRNLTIFLGVVVLAFVREVRLPARIVPLVVLLASASLYIYVFQFQLFQIVPRWEPGPVPGALRSLTALVGGCLLWRLADPAVARLRNLLPVEPHRKD</sequence>
<dbReference type="SUPFAM" id="SSF56801">
    <property type="entry name" value="Acetyl-CoA synthetase-like"/>
    <property type="match status" value="1"/>
</dbReference>
<comment type="caution">
    <text evidence="3">The sequence shown here is derived from an EMBL/GenBank/DDBJ whole genome shotgun (WGS) entry which is preliminary data.</text>
</comment>
<dbReference type="GO" id="GO:0016874">
    <property type="term" value="F:ligase activity"/>
    <property type="evidence" value="ECO:0007669"/>
    <property type="project" value="UniProtKB-KW"/>
</dbReference>
<evidence type="ECO:0000313" key="3">
    <source>
        <dbReference type="EMBL" id="REF30493.1"/>
    </source>
</evidence>
<reference evidence="3 4" key="1">
    <citation type="submission" date="2018-08" db="EMBL/GenBank/DDBJ databases">
        <title>Sequencing the genomes of 1000 actinobacteria strains.</title>
        <authorList>
            <person name="Klenk H.-P."/>
        </authorList>
    </citation>
    <scope>NUCLEOTIDE SEQUENCE [LARGE SCALE GENOMIC DNA]</scope>
    <source>
        <strain evidence="3 4">DSM 22967</strain>
    </source>
</reference>
<dbReference type="SUPFAM" id="SSF47336">
    <property type="entry name" value="ACP-like"/>
    <property type="match status" value="1"/>
</dbReference>
<keyword evidence="3" id="KW-0436">Ligase</keyword>
<dbReference type="PANTHER" id="PTHR43767:SF1">
    <property type="entry name" value="NONRIBOSOMAL PEPTIDE SYNTHASE PES1 (EUROFUNG)-RELATED"/>
    <property type="match status" value="1"/>
</dbReference>
<dbReference type="InterPro" id="IPR042099">
    <property type="entry name" value="ANL_N_sf"/>
</dbReference>
<dbReference type="InterPro" id="IPR036736">
    <property type="entry name" value="ACP-like_sf"/>
</dbReference>
<dbReference type="RefSeq" id="WP_115922478.1">
    <property type="nucleotide sequence ID" value="NZ_QTUA01000001.1"/>
</dbReference>
<dbReference type="Pfam" id="PF00501">
    <property type="entry name" value="AMP-binding"/>
    <property type="match status" value="1"/>
</dbReference>
<keyword evidence="1" id="KW-0812">Transmembrane</keyword>
<evidence type="ECO:0000256" key="1">
    <source>
        <dbReference type="SAM" id="Phobius"/>
    </source>
</evidence>
<dbReference type="EMBL" id="QTUA01000001">
    <property type="protein sequence ID" value="REF30493.1"/>
    <property type="molecule type" value="Genomic_DNA"/>
</dbReference>
<dbReference type="Gene3D" id="3.40.50.12780">
    <property type="entry name" value="N-terminal domain of ligase-like"/>
    <property type="match status" value="1"/>
</dbReference>
<feature type="transmembrane region" description="Helical" evidence="1">
    <location>
        <begin position="578"/>
        <end position="597"/>
    </location>
</feature>
<dbReference type="Proteomes" id="UP000256253">
    <property type="component" value="Unassembled WGS sequence"/>
</dbReference>
<feature type="domain" description="AMP-dependent synthetase/ligase" evidence="2">
    <location>
        <begin position="124"/>
        <end position="335"/>
    </location>
</feature>